<dbReference type="AlphaFoldDB" id="A0A2S2NUN4"/>
<organism evidence="1">
    <name type="scientific">Schizaphis graminum</name>
    <name type="common">Green bug aphid</name>
    <dbReference type="NCBI Taxonomy" id="13262"/>
    <lineage>
        <taxon>Eukaryota</taxon>
        <taxon>Metazoa</taxon>
        <taxon>Ecdysozoa</taxon>
        <taxon>Arthropoda</taxon>
        <taxon>Hexapoda</taxon>
        <taxon>Insecta</taxon>
        <taxon>Pterygota</taxon>
        <taxon>Neoptera</taxon>
        <taxon>Paraneoptera</taxon>
        <taxon>Hemiptera</taxon>
        <taxon>Sternorrhyncha</taxon>
        <taxon>Aphidomorpha</taxon>
        <taxon>Aphidoidea</taxon>
        <taxon>Aphididae</taxon>
        <taxon>Aphidini</taxon>
        <taxon>Schizaphis</taxon>
    </lineage>
</organism>
<accession>A0A2S2NUN4</accession>
<name>A0A2S2NUN4_SCHGA</name>
<evidence type="ECO:0000313" key="1">
    <source>
        <dbReference type="EMBL" id="MBY20900.1"/>
    </source>
</evidence>
<dbReference type="EMBL" id="GGMR01008281">
    <property type="protein sequence ID" value="MBY20900.1"/>
    <property type="molecule type" value="Transcribed_RNA"/>
</dbReference>
<proteinExistence type="predicted"/>
<reference evidence="1" key="1">
    <citation type="submission" date="2018-04" db="EMBL/GenBank/DDBJ databases">
        <title>Transcriptome of Schizaphis graminum biotype I.</title>
        <authorList>
            <person name="Scully E.D."/>
            <person name="Geib S.M."/>
            <person name="Palmer N.A."/>
            <person name="Koch K."/>
            <person name="Bradshaw J."/>
            <person name="Heng-Moss T."/>
            <person name="Sarath G."/>
        </authorList>
    </citation>
    <scope>NUCLEOTIDE SEQUENCE</scope>
</reference>
<sequence length="166" mass="20311">MRRRKNKTHRKYYINPLCAGEHHHRRRAYCYNRIKCTARSAFCVRRQRQRRRRRRRRYNIRNPFVCIPAVSPTRTRVYTYRYLRSSLSLRPAYPVVPRLSSTRLAPSQRRLLLHRYIYYMFLFRYRFGLVQSRRFFSVVLSAPRSIARVRVYSAGSYTSYLLPPPL</sequence>
<gene>
    <name evidence="1" type="ORF">g.107816</name>
</gene>
<protein>
    <submittedName>
        <fullName evidence="1">Uncharacterized protein</fullName>
    </submittedName>
</protein>